<dbReference type="InterPro" id="IPR002197">
    <property type="entry name" value="HTH_Fis"/>
</dbReference>
<evidence type="ECO:0000259" key="6">
    <source>
        <dbReference type="PROSITE" id="PS50045"/>
    </source>
</evidence>
<dbReference type="Gene3D" id="1.10.10.60">
    <property type="entry name" value="Homeodomain-like"/>
    <property type="match status" value="1"/>
</dbReference>
<dbReference type="CDD" id="cd00009">
    <property type="entry name" value="AAA"/>
    <property type="match status" value="1"/>
</dbReference>
<evidence type="ECO:0000313" key="7">
    <source>
        <dbReference type="EMBL" id="AAZ45773.1"/>
    </source>
</evidence>
<dbReference type="PROSITE" id="PS00688">
    <property type="entry name" value="SIGMA54_INTERACT_3"/>
    <property type="match status" value="1"/>
</dbReference>
<protein>
    <submittedName>
        <fullName evidence="7">GAF modulated sigma54 specific transcriptional regulator, Fis family</fullName>
    </submittedName>
</protein>
<dbReference type="PROSITE" id="PS50045">
    <property type="entry name" value="SIGMA54_INTERACT_4"/>
    <property type="match status" value="1"/>
</dbReference>
<dbReference type="AlphaFoldDB" id="Q47HA8"/>
<dbReference type="FunFam" id="3.40.50.300:FF:000006">
    <property type="entry name" value="DNA-binding transcriptional regulator NtrC"/>
    <property type="match status" value="1"/>
</dbReference>
<dbReference type="InterPro" id="IPR025944">
    <property type="entry name" value="Sigma_54_int_dom_CS"/>
</dbReference>
<evidence type="ECO:0000256" key="3">
    <source>
        <dbReference type="ARBA" id="ARBA00023015"/>
    </source>
</evidence>
<reference evidence="7" key="1">
    <citation type="submission" date="2005-08" db="EMBL/GenBank/DDBJ databases">
        <title>Complete sequence of Dechloromonas aromatica RCB.</title>
        <authorList>
            <person name="Salinero K.K."/>
            <person name="Copeland A."/>
            <person name="Lucas S."/>
            <person name="Lapidus A."/>
            <person name="Barry K."/>
            <person name="Detter J.C."/>
            <person name="Glavina T."/>
            <person name="Hammon N."/>
            <person name="Israni S."/>
            <person name="Pitluck S."/>
            <person name="Di Bartolo G."/>
            <person name="Trong S."/>
            <person name="Schmutz J."/>
            <person name="Larimer F."/>
            <person name="Land M."/>
            <person name="Ivanova N."/>
            <person name="Richardson P."/>
        </authorList>
    </citation>
    <scope>NUCLEOTIDE SEQUENCE</scope>
    <source>
        <strain evidence="7">RCB</strain>
    </source>
</reference>
<dbReference type="InterPro" id="IPR025943">
    <property type="entry name" value="Sigma_54_int_dom_ATP-bd_2"/>
</dbReference>
<dbReference type="SUPFAM" id="SSF55781">
    <property type="entry name" value="GAF domain-like"/>
    <property type="match status" value="1"/>
</dbReference>
<dbReference type="InterPro" id="IPR003018">
    <property type="entry name" value="GAF"/>
</dbReference>
<keyword evidence="4" id="KW-0238">DNA-binding</keyword>
<dbReference type="PANTHER" id="PTHR32071:SF57">
    <property type="entry name" value="C4-DICARBOXYLATE TRANSPORT TRANSCRIPTIONAL REGULATORY PROTEIN DCTD"/>
    <property type="match status" value="1"/>
</dbReference>
<keyword evidence="3" id="KW-0805">Transcription regulation</keyword>
<dbReference type="STRING" id="159087.Daro_1017"/>
<dbReference type="PANTHER" id="PTHR32071">
    <property type="entry name" value="TRANSCRIPTIONAL REGULATORY PROTEIN"/>
    <property type="match status" value="1"/>
</dbReference>
<dbReference type="Pfam" id="PF02954">
    <property type="entry name" value="HTH_8"/>
    <property type="match status" value="1"/>
</dbReference>
<sequence>MFFHKYPGARHEPNVTANSNFLIPRIGDESAVARSWERFLENRPLPGVGVRNVVLDSWRRSRSESVDPGIGSAPTANGDKIHQLRARSHDLYEAAKPVLETLREILRESGTLIMLSDPSGTILDLNGESRARDAGEQINLAPGGCWSEDLIGTNAIGTTIATHQAVQIYASEHYCIDVKHWTCAAAPILDPLGRNLLGVVDVSGVKETFHGHTLGLVISAAKQIEGILARRDAEQHGRLLEHATDSFSRYGNDCVVLFDQRGRIVKTCGCMQQARKMYGVRLPFEVGSQVTALDFAVHPDERLSQTPLWLRPEWLHPVRSRDGDLGTLLVIPIGTSARQSVSIPPPATRTTDEVFAEIIGTSQAISTAKARAKRIAPLDLPVLLLGETGAGKEVFARAIHKASSKPEGPFIAVNCGALTRELLASELFGYSEGAFTGARRGGLPGKFEQADGGTLFLDEIGEMPLDMQPHLLRVLQDGVVVRLGDTKERKVAVRIIAATNRDLQADSSTGRFREDLFHRLCVVSLLLPPLRERPEDTEAIIGHLNQRLARKYGCPPKSLAPEVLHHLLRYRWPGNIRELQNVFEAMFALSDSNRIDGSLLPPHIAAAAVDAVLARGEVTQAMAAGRLAEMERAAINAAVANSHGNLSMAARNLGISRSTLYVKLAAMREVPTAGSLSLS</sequence>
<dbReference type="GO" id="GO:0005524">
    <property type="term" value="F:ATP binding"/>
    <property type="evidence" value="ECO:0007669"/>
    <property type="project" value="UniProtKB-KW"/>
</dbReference>
<dbReference type="InterPro" id="IPR058031">
    <property type="entry name" value="AAA_lid_NorR"/>
</dbReference>
<evidence type="ECO:0000256" key="4">
    <source>
        <dbReference type="ARBA" id="ARBA00023125"/>
    </source>
</evidence>
<evidence type="ECO:0000256" key="1">
    <source>
        <dbReference type="ARBA" id="ARBA00022741"/>
    </source>
</evidence>
<dbReference type="SUPFAM" id="SSF46689">
    <property type="entry name" value="Homeodomain-like"/>
    <property type="match status" value="1"/>
</dbReference>
<proteinExistence type="predicted"/>
<dbReference type="SMART" id="SM00382">
    <property type="entry name" value="AAA"/>
    <property type="match status" value="1"/>
</dbReference>
<dbReference type="PROSITE" id="PS00676">
    <property type="entry name" value="SIGMA54_INTERACT_2"/>
    <property type="match status" value="1"/>
</dbReference>
<dbReference type="Pfam" id="PF00158">
    <property type="entry name" value="Sigma54_activat"/>
    <property type="match status" value="1"/>
</dbReference>
<evidence type="ECO:0000256" key="5">
    <source>
        <dbReference type="ARBA" id="ARBA00023163"/>
    </source>
</evidence>
<dbReference type="InterPro" id="IPR009057">
    <property type="entry name" value="Homeodomain-like_sf"/>
</dbReference>
<organism evidence="7">
    <name type="scientific">Dechloromonas aromatica (strain RCB)</name>
    <dbReference type="NCBI Taxonomy" id="159087"/>
    <lineage>
        <taxon>Bacteria</taxon>
        <taxon>Pseudomonadati</taxon>
        <taxon>Pseudomonadota</taxon>
        <taxon>Betaproteobacteria</taxon>
        <taxon>Rhodocyclales</taxon>
        <taxon>Azonexaceae</taxon>
        <taxon>Dechloromonas</taxon>
    </lineage>
</organism>
<dbReference type="EMBL" id="CP000089">
    <property type="protein sequence ID" value="AAZ45773.1"/>
    <property type="molecule type" value="Genomic_DNA"/>
</dbReference>
<dbReference type="InterPro" id="IPR003593">
    <property type="entry name" value="AAA+_ATPase"/>
</dbReference>
<dbReference type="InterPro" id="IPR029016">
    <property type="entry name" value="GAF-like_dom_sf"/>
</dbReference>
<dbReference type="KEGG" id="dar:Daro_1017"/>
<keyword evidence="1" id="KW-0547">Nucleotide-binding</keyword>
<feature type="domain" description="Sigma-54 factor interaction" evidence="6">
    <location>
        <begin position="358"/>
        <end position="588"/>
    </location>
</feature>
<dbReference type="InterPro" id="IPR027417">
    <property type="entry name" value="P-loop_NTPase"/>
</dbReference>
<dbReference type="Pfam" id="PF25601">
    <property type="entry name" value="AAA_lid_14"/>
    <property type="match status" value="1"/>
</dbReference>
<dbReference type="GO" id="GO:0006355">
    <property type="term" value="P:regulation of DNA-templated transcription"/>
    <property type="evidence" value="ECO:0007669"/>
    <property type="project" value="InterPro"/>
</dbReference>
<dbReference type="Pfam" id="PF01590">
    <property type="entry name" value="GAF"/>
    <property type="match status" value="1"/>
</dbReference>
<dbReference type="InterPro" id="IPR002078">
    <property type="entry name" value="Sigma_54_int"/>
</dbReference>
<dbReference type="InterPro" id="IPR025662">
    <property type="entry name" value="Sigma_54_int_dom_ATP-bd_1"/>
</dbReference>
<dbReference type="PROSITE" id="PS00675">
    <property type="entry name" value="SIGMA54_INTERACT_1"/>
    <property type="match status" value="1"/>
</dbReference>
<dbReference type="Gene3D" id="3.40.50.300">
    <property type="entry name" value="P-loop containing nucleotide triphosphate hydrolases"/>
    <property type="match status" value="1"/>
</dbReference>
<gene>
    <name evidence="7" type="ordered locus">Daro_1017</name>
</gene>
<dbReference type="Gene3D" id="1.10.8.60">
    <property type="match status" value="1"/>
</dbReference>
<accession>Q47HA8</accession>
<dbReference type="HOGENOM" id="CLU_000445_8_12_4"/>
<keyword evidence="2" id="KW-0067">ATP-binding</keyword>
<name>Q47HA8_DECAR</name>
<evidence type="ECO:0000256" key="2">
    <source>
        <dbReference type="ARBA" id="ARBA00022840"/>
    </source>
</evidence>
<dbReference type="SUPFAM" id="SSF52540">
    <property type="entry name" value="P-loop containing nucleoside triphosphate hydrolases"/>
    <property type="match status" value="1"/>
</dbReference>
<dbReference type="eggNOG" id="COG3284">
    <property type="taxonomic scope" value="Bacteria"/>
</dbReference>
<keyword evidence="5" id="KW-0804">Transcription</keyword>
<dbReference type="GO" id="GO:0043565">
    <property type="term" value="F:sequence-specific DNA binding"/>
    <property type="evidence" value="ECO:0007669"/>
    <property type="project" value="InterPro"/>
</dbReference>
<dbReference type="Gene3D" id="3.30.450.40">
    <property type="match status" value="1"/>
</dbReference>